<dbReference type="Gene3D" id="3.30.240.20">
    <property type="entry name" value="bsu07140 like domains"/>
    <property type="match status" value="1"/>
</dbReference>
<feature type="transmembrane region" description="Helical" evidence="7">
    <location>
        <begin position="45"/>
        <end position="63"/>
    </location>
</feature>
<dbReference type="EMBL" id="LM997413">
    <property type="protein sequence ID" value="CEA00873.1"/>
    <property type="molecule type" value="Genomic_DNA"/>
</dbReference>
<organism evidence="9">
    <name type="scientific">Pseudomonas saudimassiliensis</name>
    <dbReference type="NCBI Taxonomy" id="1461581"/>
    <lineage>
        <taxon>Bacteria</taxon>
        <taxon>Pseudomonadati</taxon>
        <taxon>Pseudomonadota</taxon>
        <taxon>Gammaproteobacteria</taxon>
        <taxon>Pseudomonadales</taxon>
        <taxon>Pseudomonadaceae</taxon>
        <taxon>Pseudomonas</taxon>
    </lineage>
</organism>
<keyword evidence="4 7" id="KW-0812">Transmembrane</keyword>
<evidence type="ECO:0000256" key="3">
    <source>
        <dbReference type="ARBA" id="ARBA00022475"/>
    </source>
</evidence>
<evidence type="ECO:0000256" key="4">
    <source>
        <dbReference type="ARBA" id="ARBA00022692"/>
    </source>
</evidence>
<evidence type="ECO:0000256" key="7">
    <source>
        <dbReference type="SAM" id="Phobius"/>
    </source>
</evidence>
<protein>
    <recommendedName>
        <fullName evidence="8">YetF C-terminal domain-containing protein</fullName>
    </recommendedName>
</protein>
<dbReference type="RefSeq" id="WP_044497833.1">
    <property type="nucleotide sequence ID" value="NZ_LK391969.1"/>
</dbReference>
<keyword evidence="5 7" id="KW-1133">Transmembrane helix</keyword>
<dbReference type="GO" id="GO:0005886">
    <property type="term" value="C:plasma membrane"/>
    <property type="evidence" value="ECO:0007669"/>
    <property type="project" value="UniProtKB-SubCell"/>
</dbReference>
<proteinExistence type="inferred from homology"/>
<accession>A0A078M0G8</accession>
<evidence type="ECO:0000313" key="9">
    <source>
        <dbReference type="EMBL" id="CEA00873.1"/>
    </source>
</evidence>
<evidence type="ECO:0000256" key="1">
    <source>
        <dbReference type="ARBA" id="ARBA00004651"/>
    </source>
</evidence>
<dbReference type="PANTHER" id="PTHR34582">
    <property type="entry name" value="UPF0702 TRANSMEMBRANE PROTEIN YCAP"/>
    <property type="match status" value="1"/>
</dbReference>
<dbReference type="AlphaFoldDB" id="A0A078M0G8"/>
<dbReference type="Pfam" id="PF04239">
    <property type="entry name" value="DUF421"/>
    <property type="match status" value="1"/>
</dbReference>
<dbReference type="PANTHER" id="PTHR34582:SF6">
    <property type="entry name" value="UPF0702 TRANSMEMBRANE PROTEIN YCAP"/>
    <property type="match status" value="1"/>
</dbReference>
<dbReference type="InterPro" id="IPR023090">
    <property type="entry name" value="UPF0702_alpha/beta_dom_sf"/>
</dbReference>
<evidence type="ECO:0000256" key="2">
    <source>
        <dbReference type="ARBA" id="ARBA00006448"/>
    </source>
</evidence>
<keyword evidence="3" id="KW-1003">Cell membrane</keyword>
<feature type="transmembrane region" description="Helical" evidence="7">
    <location>
        <begin position="14"/>
        <end position="33"/>
    </location>
</feature>
<reference evidence="9" key="1">
    <citation type="submission" date="2014-07" db="EMBL/GenBank/DDBJ databases">
        <authorList>
            <person name="Urmite Genomes Urmite Genomes"/>
        </authorList>
    </citation>
    <scope>NUCLEOTIDE SEQUENCE</scope>
    <source>
        <strain evidence="9">12M76_air</strain>
    </source>
</reference>
<evidence type="ECO:0000259" key="8">
    <source>
        <dbReference type="Pfam" id="PF04239"/>
    </source>
</evidence>
<sequence length="159" mass="17523">MGDAFVLNLPLWEILARGSLGYVAISVILRLVPKRQTGNLAPNDMIALVIIGTLGADAIIGEAQTLLEILLLVGVVVIWDYLFNLAEFHLPVYRKFAQHPPTLLIYNGVLLSPNMRKEKLTEQELKAHLRMNGITDISQVKQAILEADGQISIVEKVAS</sequence>
<keyword evidence="6 7" id="KW-0472">Membrane</keyword>
<evidence type="ECO:0000256" key="6">
    <source>
        <dbReference type="ARBA" id="ARBA00023136"/>
    </source>
</evidence>
<name>A0A078M0G8_9PSED</name>
<dbReference type="PATRIC" id="fig|1461581.3.peg.201"/>
<evidence type="ECO:0000256" key="5">
    <source>
        <dbReference type="ARBA" id="ARBA00022989"/>
    </source>
</evidence>
<comment type="similarity">
    <text evidence="2">Belongs to the UPF0702 family.</text>
</comment>
<comment type="subcellular location">
    <subcellularLocation>
        <location evidence="1">Cell membrane</location>
        <topology evidence="1">Multi-pass membrane protein</topology>
    </subcellularLocation>
</comment>
<dbReference type="EMBL" id="LK391969">
    <property type="protein sequence ID" value="CEF25304.1"/>
    <property type="molecule type" value="Genomic_DNA"/>
</dbReference>
<dbReference type="InterPro" id="IPR007353">
    <property type="entry name" value="DUF421"/>
</dbReference>
<dbReference type="OrthoDB" id="9793799at2"/>
<feature type="domain" description="YetF C-terminal" evidence="8">
    <location>
        <begin position="93"/>
        <end position="156"/>
    </location>
</feature>
<gene>
    <name evidence="9" type="ORF">BN1049_00206</name>
</gene>
<feature type="transmembrane region" description="Helical" evidence="7">
    <location>
        <begin position="69"/>
        <end position="86"/>
    </location>
</feature>